<feature type="compositionally biased region" description="Basic residues" evidence="1">
    <location>
        <begin position="74"/>
        <end position="90"/>
    </location>
</feature>
<comment type="caution">
    <text evidence="3">The sequence shown here is derived from an EMBL/GenBank/DDBJ whole genome shotgun (WGS) entry which is preliminary data.</text>
</comment>
<evidence type="ECO:0000313" key="3">
    <source>
        <dbReference type="EMBL" id="PVU75786.1"/>
    </source>
</evidence>
<gene>
    <name evidence="3" type="ORF">DDW13_04420</name>
</gene>
<evidence type="ECO:0000256" key="1">
    <source>
        <dbReference type="SAM" id="MobiDB-lite"/>
    </source>
</evidence>
<evidence type="ECO:0000259" key="2">
    <source>
        <dbReference type="Pfam" id="PF12136"/>
    </source>
</evidence>
<accession>A0A2T9X6R9</accession>
<sequence>MSDDYENKEEEEPKEEKEEKTEEEEEELPALTLQDIELLMKNTEVWDELIAGKITIEQAKRLFEENYEELANSQKKKTARKKTTKSKKTKVKEEEEE</sequence>
<reference evidence="3 4" key="1">
    <citation type="journal article" date="2015" name="Appl. Environ. Microbiol.">
        <title>Nanoarchaeota, Their Sulfolobales Host, and Nanoarchaeota Virus Distribution across Yellowstone National Park Hot Springs.</title>
        <authorList>
            <person name="Munson-McGee J.H."/>
            <person name="Field E.K."/>
            <person name="Bateson M."/>
            <person name="Rooney C."/>
            <person name="Stepanauskas R."/>
            <person name="Young M.J."/>
        </authorList>
    </citation>
    <scope>NUCLEOTIDE SEQUENCE [LARGE SCALE GENOMIC DNA]</scope>
    <source>
        <strain evidence="3">SCGC AC-742_N10</strain>
    </source>
</reference>
<organism evidence="3 4">
    <name type="scientific">Acidianus hospitalis</name>
    <dbReference type="NCBI Taxonomy" id="563177"/>
    <lineage>
        <taxon>Archaea</taxon>
        <taxon>Thermoproteota</taxon>
        <taxon>Thermoprotei</taxon>
        <taxon>Sulfolobales</taxon>
        <taxon>Sulfolobaceae</taxon>
        <taxon>Acidianus</taxon>
    </lineage>
</organism>
<dbReference type="Proteomes" id="UP000245638">
    <property type="component" value="Unassembled WGS sequence"/>
</dbReference>
<dbReference type="EMBL" id="QEFD01000131">
    <property type="protein sequence ID" value="PVU75786.1"/>
    <property type="molecule type" value="Genomic_DNA"/>
</dbReference>
<feature type="domain" description="RNA polymerase Rpo13 subunit HTH" evidence="2">
    <location>
        <begin position="18"/>
        <end position="54"/>
    </location>
</feature>
<evidence type="ECO:0000313" key="4">
    <source>
        <dbReference type="Proteomes" id="UP000245638"/>
    </source>
</evidence>
<name>A0A2T9X6R9_9CREN</name>
<dbReference type="Pfam" id="PF12136">
    <property type="entry name" value="RNA_pol_Rpo13"/>
    <property type="match status" value="1"/>
</dbReference>
<protein>
    <submittedName>
        <fullName evidence="3">RNA polymerase Rpo13</fullName>
    </submittedName>
</protein>
<feature type="region of interest" description="Disordered" evidence="1">
    <location>
        <begin position="69"/>
        <end position="97"/>
    </location>
</feature>
<dbReference type="AlphaFoldDB" id="A0A2T9X6R9"/>
<feature type="region of interest" description="Disordered" evidence="1">
    <location>
        <begin position="1"/>
        <end position="32"/>
    </location>
</feature>
<dbReference type="Gene3D" id="6.20.450.10">
    <property type="match status" value="1"/>
</dbReference>
<dbReference type="InterPro" id="IPR021985">
    <property type="entry name" value="RNA_pol_Rpo13"/>
</dbReference>
<proteinExistence type="predicted"/>
<feature type="compositionally biased region" description="Acidic residues" evidence="1">
    <location>
        <begin position="1"/>
        <end position="13"/>
    </location>
</feature>